<keyword evidence="7" id="KW-0413">Isomerase</keyword>
<evidence type="ECO:0000256" key="9">
    <source>
        <dbReference type="ARBA" id="ARBA00031365"/>
    </source>
</evidence>
<comment type="similarity">
    <text evidence="3">Belongs to the class-III pyridoxal-phosphate-dependent aminotransferase family. HemL subfamily.</text>
</comment>
<evidence type="ECO:0000256" key="6">
    <source>
        <dbReference type="ARBA" id="ARBA00022898"/>
    </source>
</evidence>
<evidence type="ECO:0000313" key="11">
    <source>
        <dbReference type="EMBL" id="BAL53850.1"/>
    </source>
</evidence>
<dbReference type="InterPro" id="IPR015421">
    <property type="entry name" value="PyrdxlP-dep_Trfase_major"/>
</dbReference>
<keyword evidence="11" id="KW-0032">Aminotransferase</keyword>
<keyword evidence="6 10" id="KW-0663">Pyridoxal phosphate</keyword>
<dbReference type="CDD" id="cd00610">
    <property type="entry name" value="OAT_like"/>
    <property type="match status" value="1"/>
</dbReference>
<keyword evidence="8" id="KW-0627">Porphyrin biosynthesis</keyword>
<reference evidence="11" key="2">
    <citation type="journal article" date="2012" name="PLoS ONE">
        <title>A Deeply Branching Thermophilic Bacterium with an Ancient Acetyl-CoA Pathway Dominates a Subsurface Ecosystem.</title>
        <authorList>
            <person name="Takami H."/>
            <person name="Noguchi H."/>
            <person name="Takaki Y."/>
            <person name="Uchiyama I."/>
            <person name="Toyoda A."/>
            <person name="Nishi S."/>
            <person name="Chee G.-J."/>
            <person name="Arai W."/>
            <person name="Nunoura T."/>
            <person name="Itoh T."/>
            <person name="Hattori M."/>
            <person name="Takai K."/>
        </authorList>
    </citation>
    <scope>NUCLEOTIDE SEQUENCE</scope>
</reference>
<reference evidence="11" key="1">
    <citation type="journal article" date="2005" name="Environ. Microbiol.">
        <title>Genetic and functional properties of uncultivated thermophilic crenarchaeotes from a subsurface gold mine as revealed by analysis of genome fragments.</title>
        <authorList>
            <person name="Nunoura T."/>
            <person name="Hirayama H."/>
            <person name="Takami H."/>
            <person name="Oida H."/>
            <person name="Nishi S."/>
            <person name="Shimamura S."/>
            <person name="Suzuki Y."/>
            <person name="Inagaki F."/>
            <person name="Takai K."/>
            <person name="Nealson K.H."/>
            <person name="Horikoshi K."/>
        </authorList>
    </citation>
    <scope>NUCLEOTIDE SEQUENCE</scope>
</reference>
<keyword evidence="11" id="KW-0808">Transferase</keyword>
<dbReference type="SUPFAM" id="SSF53383">
    <property type="entry name" value="PLP-dependent transferases"/>
    <property type="match status" value="1"/>
</dbReference>
<dbReference type="PANTHER" id="PTHR43713:SF3">
    <property type="entry name" value="GLUTAMATE-1-SEMIALDEHYDE 2,1-AMINOMUTASE 1, CHLOROPLASTIC-RELATED"/>
    <property type="match status" value="1"/>
</dbReference>
<protein>
    <recommendedName>
        <fullName evidence="5">Glutamate-1-semialdehyde 2,1-aminomutase</fullName>
        <ecNumber evidence="4">5.4.3.8</ecNumber>
    </recommendedName>
    <alternativeName>
        <fullName evidence="9">Glutamate-1-semialdehyde aminotransferase</fullName>
    </alternativeName>
</protein>
<name>H5SCG4_9BACT</name>
<dbReference type="FunFam" id="3.40.640.10:FF:000021">
    <property type="entry name" value="Glutamate-1-semialdehyde 2,1-aminomutase"/>
    <property type="match status" value="1"/>
</dbReference>
<dbReference type="GO" id="GO:0008483">
    <property type="term" value="F:transaminase activity"/>
    <property type="evidence" value="ECO:0007669"/>
    <property type="project" value="UniProtKB-KW"/>
</dbReference>
<dbReference type="Gene3D" id="3.40.640.10">
    <property type="entry name" value="Type I PLP-dependent aspartate aminotransferase-like (Major domain)"/>
    <property type="match status" value="1"/>
</dbReference>
<comment type="pathway">
    <text evidence="2">Porphyrin-containing compound metabolism; protoporphyrin-IX biosynthesis; 5-aminolevulinate from L-glutamyl-tRNA(Glu): step 2/2.</text>
</comment>
<dbReference type="NCBIfam" id="NF000818">
    <property type="entry name" value="PRK00062.1"/>
    <property type="match status" value="1"/>
</dbReference>
<accession>H5SCG4</accession>
<dbReference type="InterPro" id="IPR049704">
    <property type="entry name" value="Aminotrans_3_PPA_site"/>
</dbReference>
<dbReference type="PROSITE" id="PS00600">
    <property type="entry name" value="AA_TRANSFER_CLASS_3"/>
    <property type="match status" value="1"/>
</dbReference>
<dbReference type="EMBL" id="AP011669">
    <property type="protein sequence ID" value="BAL53850.1"/>
    <property type="molecule type" value="Genomic_DNA"/>
</dbReference>
<sequence length="423" mass="46934">MNYARSIAFFERARQVVAGGVNSNVRAASRPVPLFYREGRGARLVDVDGNEYIDYCLGQGPLLLGHSHPRVLDAVQRQLEQGQLYAGQHELEILVAEKLRQHIPCAELVRFSNSGSEAVHIALRVARAFTGRTKIIKFEGHYHGWFDNILVSVNPETLDHQPVRESRGQTESVLDEVIVLPWNDASRLQEVLATSAPDIAAVIMEPIMCNTGCILPESGYLEAVRDLCTRYGVLLIFDEIITGFRLGLGGAQAFFGVTPDLATFGKALGSGFPVSCLAGKREIMEQISTLSVVHAGTYNANPVSLAAAWATLQELEQNREMHYQNLFTLGQTLMRGIAEIAERKGRRVVIQGLGPMFHVAFTTRPRIRDARDYRDVETVEYAAFAYRLQERGVRIIPRGIWYLSTAHTEDDIAQTLESVAAAL</sequence>
<evidence type="ECO:0000256" key="1">
    <source>
        <dbReference type="ARBA" id="ARBA00001933"/>
    </source>
</evidence>
<dbReference type="EC" id="5.4.3.8" evidence="4"/>
<dbReference type="GO" id="GO:0042286">
    <property type="term" value="F:glutamate-1-semialdehyde 2,1-aminomutase activity"/>
    <property type="evidence" value="ECO:0007669"/>
    <property type="project" value="UniProtKB-EC"/>
</dbReference>
<comment type="cofactor">
    <cofactor evidence="1">
        <name>pyridoxal 5'-phosphate</name>
        <dbReference type="ChEBI" id="CHEBI:597326"/>
    </cofactor>
</comment>
<evidence type="ECO:0000256" key="3">
    <source>
        <dbReference type="ARBA" id="ARBA00008981"/>
    </source>
</evidence>
<proteinExistence type="inferred from homology"/>
<evidence type="ECO:0000256" key="8">
    <source>
        <dbReference type="ARBA" id="ARBA00023244"/>
    </source>
</evidence>
<dbReference type="Gene3D" id="3.90.1150.10">
    <property type="entry name" value="Aspartate Aminotransferase, domain 1"/>
    <property type="match status" value="1"/>
</dbReference>
<dbReference type="InterPro" id="IPR005814">
    <property type="entry name" value="Aminotrans_3"/>
</dbReference>
<organism evidence="11">
    <name type="scientific">uncultured Acidobacteriota bacterium</name>
    <dbReference type="NCBI Taxonomy" id="171953"/>
    <lineage>
        <taxon>Bacteria</taxon>
        <taxon>Pseudomonadati</taxon>
        <taxon>Acidobacteriota</taxon>
        <taxon>environmental samples</taxon>
    </lineage>
</organism>
<evidence type="ECO:0000256" key="5">
    <source>
        <dbReference type="ARBA" id="ARBA00015416"/>
    </source>
</evidence>
<gene>
    <name evidence="11" type="ORF">HGMM_F10C03C18</name>
</gene>
<evidence type="ECO:0000256" key="7">
    <source>
        <dbReference type="ARBA" id="ARBA00023235"/>
    </source>
</evidence>
<dbReference type="PANTHER" id="PTHR43713">
    <property type="entry name" value="GLUTAMATE-1-SEMIALDEHYDE 2,1-AMINOMUTASE"/>
    <property type="match status" value="1"/>
</dbReference>
<dbReference type="GO" id="GO:0006779">
    <property type="term" value="P:porphyrin-containing compound biosynthetic process"/>
    <property type="evidence" value="ECO:0007669"/>
    <property type="project" value="UniProtKB-KW"/>
</dbReference>
<dbReference type="AlphaFoldDB" id="H5SCG4"/>
<dbReference type="Pfam" id="PF00202">
    <property type="entry name" value="Aminotran_3"/>
    <property type="match status" value="1"/>
</dbReference>
<dbReference type="InterPro" id="IPR015424">
    <property type="entry name" value="PyrdxlP-dep_Trfase"/>
</dbReference>
<evidence type="ECO:0000256" key="2">
    <source>
        <dbReference type="ARBA" id="ARBA00004819"/>
    </source>
</evidence>
<evidence type="ECO:0000256" key="10">
    <source>
        <dbReference type="RuleBase" id="RU003560"/>
    </source>
</evidence>
<dbReference type="GO" id="GO:0030170">
    <property type="term" value="F:pyridoxal phosphate binding"/>
    <property type="evidence" value="ECO:0007669"/>
    <property type="project" value="InterPro"/>
</dbReference>
<dbReference type="InterPro" id="IPR015422">
    <property type="entry name" value="PyrdxlP-dep_Trfase_small"/>
</dbReference>
<evidence type="ECO:0000256" key="4">
    <source>
        <dbReference type="ARBA" id="ARBA00012143"/>
    </source>
</evidence>